<sequence length="727" mass="83462">MRIDELSLKGFGKWQDASFRFGAGLNVFAAPNESGKSTLLQGIFAALYGLKRDYVKSARYLPEYEKYRPWHQGDYETIISYRLGDKSYRLHRCLLREREQSRLFLEPEWTELTDIYMEDRRKERPFLEQHLGLTRSLFTDIAWIKRGPLFAAEHLMPALAQNEEANPAASRMLAELDRDLAAIGKKERAESTLLGKAGALLAQKEAELASAESAWKIISQLTRQIAEWEDEKRDLEHLHSRLRQRQQLLREREQSWQKRWEHSHTPPKSDEEWEGWSRSAGTPKEKQIHEEARAALARMDACSFQVEKGKWDDVDRDRLLADYDRGVQLRRQWEEGHVQLAMLAATMASRGGRQDRADRQKKKGGAPTRLWGMAGALAVLGIVLAIFDQALPAGVLLAGSALLAGTAWVRMRAKANPSHVSDPAAQEIQNRQRELADLDDELQRLIGTWGVPSWETFAQMREEALGSLRDRESVQLQDRLARQEEKARLLLQWGEQLRAVWETEKAELEREQAAMLVELERVERQIQHLREQIARANGEVAAHDAVSLAKAKSEQEEAASAMQQLLQKREALQIARDALQEAVAEWNRDVSPGINERASEVFAQITAGEYRDVRLDPQEGFAVRLLEPARQLVLDLEQCSTGTQDQLFLAQRLALLSHVSQNSEPLPLFFDDHFVHYDDERLRRTLEFLAELSEKHQIFLFTCQDRELRILEPWLGVSDRHLVHTLG</sequence>
<feature type="coiled-coil region" evidence="1">
    <location>
        <begin position="505"/>
        <end position="589"/>
    </location>
</feature>
<dbReference type="Proteomes" id="UP001256827">
    <property type="component" value="Chromosome"/>
</dbReference>
<dbReference type="InterPro" id="IPR038729">
    <property type="entry name" value="Rad50/SbcC_AAA"/>
</dbReference>
<organism evidence="4 5">
    <name type="scientific">Brevibacillus brevis</name>
    <name type="common">Bacillus brevis</name>
    <dbReference type="NCBI Taxonomy" id="1393"/>
    <lineage>
        <taxon>Bacteria</taxon>
        <taxon>Bacillati</taxon>
        <taxon>Bacillota</taxon>
        <taxon>Bacilli</taxon>
        <taxon>Bacillales</taxon>
        <taxon>Paenibacillaceae</taxon>
        <taxon>Brevibacillus</taxon>
    </lineage>
</organism>
<keyword evidence="5" id="KW-1185">Reference proteome</keyword>
<dbReference type="RefSeq" id="WP_310765772.1">
    <property type="nucleotide sequence ID" value="NZ_CP134050.1"/>
</dbReference>
<dbReference type="Pfam" id="PF13476">
    <property type="entry name" value="AAA_23"/>
    <property type="match status" value="1"/>
</dbReference>
<feature type="coiled-coil region" evidence="1">
    <location>
        <begin position="218"/>
        <end position="252"/>
    </location>
</feature>
<evidence type="ECO:0000256" key="2">
    <source>
        <dbReference type="SAM" id="MobiDB-lite"/>
    </source>
</evidence>
<dbReference type="InterPro" id="IPR027417">
    <property type="entry name" value="P-loop_NTPase"/>
</dbReference>
<protein>
    <submittedName>
        <fullName evidence="4">AAA family ATPase</fullName>
    </submittedName>
</protein>
<feature type="region of interest" description="Disordered" evidence="2">
    <location>
        <begin position="256"/>
        <end position="287"/>
    </location>
</feature>
<proteinExistence type="predicted"/>
<dbReference type="SUPFAM" id="SSF52540">
    <property type="entry name" value="P-loop containing nucleoside triphosphate hydrolases"/>
    <property type="match status" value="2"/>
</dbReference>
<dbReference type="PANTHER" id="PTHR41259">
    <property type="entry name" value="DOUBLE-STRAND BREAK REPAIR RAD50 ATPASE, PUTATIVE-RELATED"/>
    <property type="match status" value="1"/>
</dbReference>
<dbReference type="EMBL" id="CP134050">
    <property type="protein sequence ID" value="WNC13972.1"/>
    <property type="molecule type" value="Genomic_DNA"/>
</dbReference>
<evidence type="ECO:0000313" key="5">
    <source>
        <dbReference type="Proteomes" id="UP001256827"/>
    </source>
</evidence>
<feature type="compositionally biased region" description="Basic and acidic residues" evidence="2">
    <location>
        <begin position="256"/>
        <end position="270"/>
    </location>
</feature>
<evidence type="ECO:0000256" key="1">
    <source>
        <dbReference type="SAM" id="Coils"/>
    </source>
</evidence>
<reference evidence="4 5" key="1">
    <citation type="submission" date="2023-09" db="EMBL/GenBank/DDBJ databases">
        <title>Complete Genome and Methylome dissection of Bacillus brevis NEB573 original source of BbsI restriction endonuclease.</title>
        <authorList>
            <person name="Fomenkov A."/>
            <person name="Roberts R.D."/>
        </authorList>
    </citation>
    <scope>NUCLEOTIDE SEQUENCE [LARGE SCALE GENOMIC DNA]</scope>
    <source>
        <strain evidence="4 5">NEB573</strain>
    </source>
</reference>
<evidence type="ECO:0000259" key="3">
    <source>
        <dbReference type="Pfam" id="PF13476"/>
    </source>
</evidence>
<keyword evidence="1" id="KW-0175">Coiled coil</keyword>
<name>A0ABY9T1J1_BREBE</name>
<gene>
    <name evidence="4" type="ORF">RGB73_25350</name>
</gene>
<dbReference type="Gene3D" id="3.40.50.300">
    <property type="entry name" value="P-loop containing nucleotide triphosphate hydrolases"/>
    <property type="match status" value="2"/>
</dbReference>
<dbReference type="PANTHER" id="PTHR41259:SF1">
    <property type="entry name" value="DOUBLE-STRAND BREAK REPAIR RAD50 ATPASE, PUTATIVE-RELATED"/>
    <property type="match status" value="1"/>
</dbReference>
<feature type="domain" description="Rad50/SbcC-type AAA" evidence="3">
    <location>
        <begin position="5"/>
        <end position="249"/>
    </location>
</feature>
<accession>A0ABY9T1J1</accession>
<evidence type="ECO:0000313" key="4">
    <source>
        <dbReference type="EMBL" id="WNC13972.1"/>
    </source>
</evidence>